<accession>A0A1Q2SKV1</accession>
<name>A0A1Q2SKV1_9GAMM</name>
<gene>
    <name evidence="1" type="ORF">TAO_0369</name>
</gene>
<protein>
    <submittedName>
        <fullName evidence="1">Hypothetical conserved protein</fullName>
    </submittedName>
</protein>
<dbReference type="EMBL" id="AP014836">
    <property type="protein sequence ID" value="BAW79739.1"/>
    <property type="molecule type" value="Genomic_DNA"/>
</dbReference>
<dbReference type="AlphaFoldDB" id="A0A1Q2SKV1"/>
<evidence type="ECO:0000313" key="1">
    <source>
        <dbReference type="EMBL" id="BAW79739.1"/>
    </source>
</evidence>
<dbReference type="KEGG" id="ntt:TAO_0369"/>
<reference evidence="1 2" key="1">
    <citation type="journal article" date="2017" name="ISME J.">
        <title>An acid-tolerant ammonia-oxidizing ?-proteobacterium from soil.</title>
        <authorList>
            <person name="Hayatsu M."/>
            <person name="Tago K."/>
            <person name="Uchiyama I."/>
            <person name="Toyoda A."/>
            <person name="Wang Y."/>
            <person name="Shimomura Y."/>
            <person name="Okubo T."/>
            <person name="Kurisu F."/>
            <person name="Hirono Y."/>
            <person name="Nonaka K."/>
            <person name="Akiyama H."/>
            <person name="Itoh T."/>
            <person name="Takami H."/>
        </authorList>
    </citation>
    <scope>NUCLEOTIDE SEQUENCE [LARGE SCALE GENOMIC DNA]</scope>
    <source>
        <strain evidence="1 2">TAO100</strain>
    </source>
</reference>
<sequence length="158" mass="18520">MKKHDKYLYIFYGLQRNAIRYLVNKHTELPKSDYKILRELINSLDLIIRQYEQDKAPFNIRKLKKHISCLKKASDIQVLPNTENDDIRKLATRISIGVIDAFIAYAPLFKYEFILKACLFILKATAIMGLKRAGIFLEEMKEVKNIIARREALLCSNR</sequence>
<proteinExistence type="predicted"/>
<organism evidence="1 2">
    <name type="scientific">Candidatus Nitrosoglobus terrae</name>
    <dbReference type="NCBI Taxonomy" id="1630141"/>
    <lineage>
        <taxon>Bacteria</taxon>
        <taxon>Pseudomonadati</taxon>
        <taxon>Pseudomonadota</taxon>
        <taxon>Gammaproteobacteria</taxon>
        <taxon>Chromatiales</taxon>
        <taxon>Chromatiaceae</taxon>
        <taxon>Candidatus Nitrosoglobus</taxon>
    </lineage>
</organism>
<dbReference type="RefSeq" id="WP_145955138.1">
    <property type="nucleotide sequence ID" value="NZ_AP014836.1"/>
</dbReference>
<evidence type="ECO:0000313" key="2">
    <source>
        <dbReference type="Proteomes" id="UP000243679"/>
    </source>
</evidence>
<keyword evidence="2" id="KW-1185">Reference proteome</keyword>
<dbReference type="Proteomes" id="UP000243679">
    <property type="component" value="Chromosome"/>
</dbReference>